<accession>A0A077WW21</accession>
<reference evidence="2" key="1">
    <citation type="journal article" date="2014" name="Genome Announc.">
        <title>De novo whole-genome sequence and genome annotation of Lichtheimia ramosa.</title>
        <authorList>
            <person name="Linde J."/>
            <person name="Schwartze V."/>
            <person name="Binder U."/>
            <person name="Lass-Florl C."/>
            <person name="Voigt K."/>
            <person name="Horn F."/>
        </authorList>
    </citation>
    <scope>NUCLEOTIDE SEQUENCE</scope>
    <source>
        <strain evidence="2">JMRC FSU:6197</strain>
    </source>
</reference>
<feature type="compositionally biased region" description="Polar residues" evidence="1">
    <location>
        <begin position="616"/>
        <end position="635"/>
    </location>
</feature>
<dbReference type="EMBL" id="LK023352">
    <property type="protein sequence ID" value="CDS11836.1"/>
    <property type="molecule type" value="Genomic_DNA"/>
</dbReference>
<feature type="compositionally biased region" description="Low complexity" evidence="1">
    <location>
        <begin position="640"/>
        <end position="658"/>
    </location>
</feature>
<evidence type="ECO:0000313" key="2">
    <source>
        <dbReference type="EMBL" id="CDS11836.1"/>
    </source>
</evidence>
<proteinExistence type="predicted"/>
<dbReference type="PANTHER" id="PTHR33977">
    <property type="entry name" value="ZINC ION BINDING PROTEIN"/>
    <property type="match status" value="1"/>
</dbReference>
<feature type="region of interest" description="Disordered" evidence="1">
    <location>
        <begin position="1"/>
        <end position="33"/>
    </location>
</feature>
<dbReference type="OrthoDB" id="2430203at2759"/>
<organism evidence="2">
    <name type="scientific">Lichtheimia ramosa</name>
    <dbReference type="NCBI Taxonomy" id="688394"/>
    <lineage>
        <taxon>Eukaryota</taxon>
        <taxon>Fungi</taxon>
        <taxon>Fungi incertae sedis</taxon>
        <taxon>Mucoromycota</taxon>
        <taxon>Mucoromycotina</taxon>
        <taxon>Mucoromycetes</taxon>
        <taxon>Mucorales</taxon>
        <taxon>Lichtheimiaceae</taxon>
        <taxon>Lichtheimia</taxon>
    </lineage>
</organism>
<name>A0A077WW21_9FUNG</name>
<protein>
    <recommendedName>
        <fullName evidence="3">MULE transposase domain-containing protein</fullName>
    </recommendedName>
</protein>
<feature type="region of interest" description="Disordered" evidence="1">
    <location>
        <begin position="608"/>
        <end position="665"/>
    </location>
</feature>
<feature type="compositionally biased region" description="Polar residues" evidence="1">
    <location>
        <begin position="19"/>
        <end position="30"/>
    </location>
</feature>
<gene>
    <name evidence="2" type="ORF">LRAMOSA11480</name>
</gene>
<evidence type="ECO:0008006" key="3">
    <source>
        <dbReference type="Google" id="ProtNLM"/>
    </source>
</evidence>
<sequence length="730" mass="84037">MRPEVIDLVSDSASESSSVNGDNNVLNEQQGPGVVSEKASQLRESLKNKGWIEVDAQNVKDDIDRIYAPKGEVWIYKSKGIDPKKADIKAEQHDPDNGQSTGPKAHRMEFRIHESHYYDCHRAHEKQVCLWKPDDDTIARRNIVRPSKKAGCKARLTVRFYLETPTIAFIKKTKDHDTHTPGDPEEIEHLPTTKRVTENVVAMLDNGQGMTRRQIHTKLNKDTLTLPIQHVDSQVRTEAIAHIHRKWLNGRIQKDKNDGVSVARWLDDLEARQYSVWRIANDDGSKYAFGFCSTWQKSELTKSDSWSMDATHHMGPDANALLYTIIVRHHLADRGIPVAYLLTNDQSAYPVTEWLTKIAALGASPKIITIDCDLGEVKAIQAVWDDNCRIQYCIWHVQRAWRSQLAVKAVEWGRAQNKQARKYLEIQKMQEELKALLWEQDRDEFFSKWDAFKETWSVHQSAFVDYFEKQWMAEDKYPRWARCYHPNVYTNMLTNNYVESWHNQLKTVYLGRKHPRRVDYVIYTLVEEVEFDMISEVKRRAARNGQLTNVQRHMLQKKKQADDMAEDISDVDLSRMIQPCDDSENAFTVESFQRNGVRYVDQDYTVNGDHKPQRLSIDQNPTVSHSTPLPAQTATRSDDPSSSSSSSFASSSNAPLPSDDTPLVNPRDAMKAVIHKLKCTFDQSSFRNDRLLDIVGKLEELHTELQQSIILPPNASLPTQHLKKRTRTRK</sequence>
<dbReference type="AlphaFoldDB" id="A0A077WW21"/>
<evidence type="ECO:0000256" key="1">
    <source>
        <dbReference type="SAM" id="MobiDB-lite"/>
    </source>
</evidence>
<dbReference type="PANTHER" id="PTHR33977:SF1">
    <property type="entry name" value="ZINC ION BINDING PROTEIN"/>
    <property type="match status" value="1"/>
</dbReference>